<dbReference type="GO" id="GO:0000976">
    <property type="term" value="F:transcription cis-regulatory region binding"/>
    <property type="evidence" value="ECO:0007669"/>
    <property type="project" value="TreeGrafter"/>
</dbReference>
<dbReference type="InterPro" id="IPR050109">
    <property type="entry name" value="HTH-type_TetR-like_transc_reg"/>
</dbReference>
<dbReference type="PROSITE" id="PS50977">
    <property type="entry name" value="HTH_TETR_2"/>
    <property type="match status" value="1"/>
</dbReference>
<evidence type="ECO:0000259" key="5">
    <source>
        <dbReference type="PROSITE" id="PS50977"/>
    </source>
</evidence>
<name>D3PWC0_STANL</name>
<dbReference type="Proteomes" id="UP000000844">
    <property type="component" value="Chromosome"/>
</dbReference>
<organism evidence="6 7">
    <name type="scientific">Stackebrandtia nassauensis (strain DSM 44728 / CIP 108903 / NRRL B-16338 / NBRC 102104 / LLR-40K-21)</name>
    <dbReference type="NCBI Taxonomy" id="446470"/>
    <lineage>
        <taxon>Bacteria</taxon>
        <taxon>Bacillati</taxon>
        <taxon>Actinomycetota</taxon>
        <taxon>Actinomycetes</taxon>
        <taxon>Glycomycetales</taxon>
        <taxon>Glycomycetaceae</taxon>
        <taxon>Stackebrandtia</taxon>
    </lineage>
</organism>
<feature type="DNA-binding region" description="H-T-H motif" evidence="4">
    <location>
        <begin position="54"/>
        <end position="73"/>
    </location>
</feature>
<dbReference type="KEGG" id="sna:Snas_1574"/>
<dbReference type="InterPro" id="IPR036271">
    <property type="entry name" value="Tet_transcr_reg_TetR-rel_C_sf"/>
</dbReference>
<gene>
    <name evidence="6" type="ordered locus">Snas_1574</name>
</gene>
<evidence type="ECO:0000256" key="4">
    <source>
        <dbReference type="PROSITE-ProRule" id="PRU00335"/>
    </source>
</evidence>
<dbReference type="InterPro" id="IPR001647">
    <property type="entry name" value="HTH_TetR"/>
</dbReference>
<feature type="domain" description="HTH tetR-type" evidence="5">
    <location>
        <begin position="31"/>
        <end position="91"/>
    </location>
</feature>
<sequence>MNEEEPAQRIARTTELLWGTGQPGKRGPKPRLSLDKIARAAIAIADADGLAAVSMQRVAADLGYTPMSLYTYVPNKELLLEAMLDVVAGSRLPEPREFDDWRTEMHAYVADMWKMFERHPWVLHVQVVGPPTGPGQLRWFERLLSILDKTGLSLPEYPSVGLFLLAAVRGMAKLTLDMRDLHGSAADARAADAASDSMIAKYVDPVNFPLLTSVYSQPPPETEPGWYRPGVVPEDLRYGTDRLLDGIEAQVARSRDTG</sequence>
<accession>D3PWC0</accession>
<evidence type="ECO:0000313" key="6">
    <source>
        <dbReference type="EMBL" id="ADD41277.1"/>
    </source>
</evidence>
<dbReference type="GO" id="GO:0045892">
    <property type="term" value="P:negative regulation of DNA-templated transcription"/>
    <property type="evidence" value="ECO:0007669"/>
    <property type="project" value="InterPro"/>
</dbReference>
<dbReference type="Gene3D" id="1.10.357.10">
    <property type="entry name" value="Tetracycline Repressor, domain 2"/>
    <property type="match status" value="1"/>
</dbReference>
<dbReference type="EMBL" id="CP001778">
    <property type="protein sequence ID" value="ADD41277.1"/>
    <property type="molecule type" value="Genomic_DNA"/>
</dbReference>
<dbReference type="AlphaFoldDB" id="D3PWC0"/>
<keyword evidence="2 4" id="KW-0238">DNA-binding</keyword>
<dbReference type="OrthoDB" id="2570341at2"/>
<dbReference type="Gene3D" id="1.10.10.60">
    <property type="entry name" value="Homeodomain-like"/>
    <property type="match status" value="1"/>
</dbReference>
<dbReference type="GO" id="GO:0003700">
    <property type="term" value="F:DNA-binding transcription factor activity"/>
    <property type="evidence" value="ECO:0007669"/>
    <property type="project" value="TreeGrafter"/>
</dbReference>
<dbReference type="STRING" id="446470.Snas_1574"/>
<keyword evidence="3" id="KW-0804">Transcription</keyword>
<dbReference type="SUPFAM" id="SSF46689">
    <property type="entry name" value="Homeodomain-like"/>
    <property type="match status" value="1"/>
</dbReference>
<protein>
    <submittedName>
        <fullName evidence="6">Transcriptional regulator, TetR family</fullName>
    </submittedName>
</protein>
<evidence type="ECO:0000256" key="2">
    <source>
        <dbReference type="ARBA" id="ARBA00023125"/>
    </source>
</evidence>
<dbReference type="HOGENOM" id="CLU_069543_0_1_11"/>
<keyword evidence="7" id="KW-1185">Reference proteome</keyword>
<dbReference type="RefSeq" id="WP_013016848.1">
    <property type="nucleotide sequence ID" value="NC_013947.1"/>
</dbReference>
<evidence type="ECO:0000313" key="7">
    <source>
        <dbReference type="Proteomes" id="UP000000844"/>
    </source>
</evidence>
<keyword evidence="1" id="KW-0805">Transcription regulation</keyword>
<evidence type="ECO:0000256" key="1">
    <source>
        <dbReference type="ARBA" id="ARBA00023015"/>
    </source>
</evidence>
<evidence type="ECO:0000256" key="3">
    <source>
        <dbReference type="ARBA" id="ARBA00023163"/>
    </source>
</evidence>
<dbReference type="PANTHER" id="PTHR30055">
    <property type="entry name" value="HTH-TYPE TRANSCRIPTIONAL REGULATOR RUTR"/>
    <property type="match status" value="1"/>
</dbReference>
<reference evidence="6 7" key="1">
    <citation type="journal article" date="2009" name="Stand. Genomic Sci.">
        <title>Complete genome sequence of Stackebrandtia nassauensis type strain (LLR-40K-21).</title>
        <authorList>
            <person name="Munk C."/>
            <person name="Lapidus A."/>
            <person name="Copeland A."/>
            <person name="Jando M."/>
            <person name="Mayilraj S."/>
            <person name="Glavina Del Rio T."/>
            <person name="Nolan M."/>
            <person name="Chen F."/>
            <person name="Lucas S."/>
            <person name="Tice H."/>
            <person name="Cheng J.F."/>
            <person name="Han C."/>
            <person name="Detter J.C."/>
            <person name="Bruce D."/>
            <person name="Goodwin L."/>
            <person name="Chain P."/>
            <person name="Pitluck S."/>
            <person name="Goker M."/>
            <person name="Ovchinikova G."/>
            <person name="Pati A."/>
            <person name="Ivanova N."/>
            <person name="Mavromatis K."/>
            <person name="Chen A."/>
            <person name="Palaniappan K."/>
            <person name="Land M."/>
            <person name="Hauser L."/>
            <person name="Chang Y.J."/>
            <person name="Jeffries C.D."/>
            <person name="Bristow J."/>
            <person name="Eisen J.A."/>
            <person name="Markowitz V."/>
            <person name="Hugenholtz P."/>
            <person name="Kyrpides N.C."/>
            <person name="Klenk H.P."/>
        </authorList>
    </citation>
    <scope>NUCLEOTIDE SEQUENCE [LARGE SCALE GENOMIC DNA]</scope>
    <source>
        <strain evidence="7">DSM 44728 / CIP 108903 / NRRL B-16338 / NBRC 102104 / LLR-40K-21</strain>
    </source>
</reference>
<dbReference type="Pfam" id="PF02909">
    <property type="entry name" value="TetR_C_1"/>
    <property type="match status" value="1"/>
</dbReference>
<dbReference type="InterPro" id="IPR004111">
    <property type="entry name" value="Repressor_TetR_C"/>
</dbReference>
<dbReference type="eggNOG" id="COG1309">
    <property type="taxonomic scope" value="Bacteria"/>
</dbReference>
<dbReference type="SUPFAM" id="SSF48498">
    <property type="entry name" value="Tetracyclin repressor-like, C-terminal domain"/>
    <property type="match status" value="1"/>
</dbReference>
<proteinExistence type="predicted"/>
<dbReference type="PANTHER" id="PTHR30055:SF151">
    <property type="entry name" value="TRANSCRIPTIONAL REGULATORY PROTEIN"/>
    <property type="match status" value="1"/>
</dbReference>
<dbReference type="Pfam" id="PF00440">
    <property type="entry name" value="TetR_N"/>
    <property type="match status" value="1"/>
</dbReference>
<dbReference type="InterPro" id="IPR009057">
    <property type="entry name" value="Homeodomain-like_sf"/>
</dbReference>